<dbReference type="PROSITE" id="PS50011">
    <property type="entry name" value="PROTEIN_KINASE_DOM"/>
    <property type="match status" value="1"/>
</dbReference>
<organism evidence="3 4">
    <name type="scientific">Streptomyces griseoloalbus</name>
    <dbReference type="NCBI Taxonomy" id="67303"/>
    <lineage>
        <taxon>Bacteria</taxon>
        <taxon>Bacillati</taxon>
        <taxon>Actinomycetota</taxon>
        <taxon>Actinomycetes</taxon>
        <taxon>Kitasatosporales</taxon>
        <taxon>Streptomycetaceae</taxon>
        <taxon>Streptomyces</taxon>
    </lineage>
</organism>
<sequence>MRVQGWTPCGRSKRRNPTVAGPYRLLGRPVPRCGGPLPAPTVRNLGADLAEALAAVHELGLMHRDVKPSNVLLTLDGPLQVPRRQREFRRRGPSRGTAHHRPRRPPRHTDTFGAVCDDVLTLKRATEKQLVTTPVAARSNRDVCNQAPHTVTLTPVGDDLVYGSDRKDSGRPKARLSKIE</sequence>
<dbReference type="Gene3D" id="1.10.510.10">
    <property type="entry name" value="Transferase(Phosphotransferase) domain 1"/>
    <property type="match status" value="1"/>
</dbReference>
<keyword evidence="3" id="KW-0808">Transferase</keyword>
<feature type="region of interest" description="Disordered" evidence="1">
    <location>
        <begin position="84"/>
        <end position="112"/>
    </location>
</feature>
<proteinExistence type="predicted"/>
<evidence type="ECO:0000313" key="4">
    <source>
        <dbReference type="Proteomes" id="UP000568022"/>
    </source>
</evidence>
<comment type="caution">
    <text evidence="3">The sequence shown here is derived from an EMBL/GenBank/DDBJ whole genome shotgun (WGS) entry which is preliminary data.</text>
</comment>
<accession>A0A7W8F845</accession>
<name>A0A7W8F845_9ACTN</name>
<dbReference type="InterPro" id="IPR008271">
    <property type="entry name" value="Ser/Thr_kinase_AS"/>
</dbReference>
<feature type="region of interest" description="Disordered" evidence="1">
    <location>
        <begin position="157"/>
        <end position="180"/>
    </location>
</feature>
<evidence type="ECO:0000313" key="3">
    <source>
        <dbReference type="EMBL" id="MBB5123961.1"/>
    </source>
</evidence>
<dbReference type="InterPro" id="IPR011009">
    <property type="entry name" value="Kinase-like_dom_sf"/>
</dbReference>
<reference evidence="3 4" key="1">
    <citation type="submission" date="2020-08" db="EMBL/GenBank/DDBJ databases">
        <title>Genomic Encyclopedia of Type Strains, Phase III (KMG-III): the genomes of soil and plant-associated and newly described type strains.</title>
        <authorList>
            <person name="Whitman W."/>
        </authorList>
    </citation>
    <scope>NUCLEOTIDE SEQUENCE [LARGE SCALE GENOMIC DNA]</scope>
    <source>
        <strain evidence="3 4">CECT 3226</strain>
    </source>
</reference>
<dbReference type="AlphaFoldDB" id="A0A7W8F845"/>
<protein>
    <submittedName>
        <fullName evidence="3">Serine/threonine protein kinase</fullName>
    </submittedName>
</protein>
<dbReference type="Proteomes" id="UP000568022">
    <property type="component" value="Unassembled WGS sequence"/>
</dbReference>
<dbReference type="GO" id="GO:0004674">
    <property type="term" value="F:protein serine/threonine kinase activity"/>
    <property type="evidence" value="ECO:0007669"/>
    <property type="project" value="UniProtKB-KW"/>
</dbReference>
<keyword evidence="3" id="KW-0418">Kinase</keyword>
<feature type="compositionally biased region" description="Basic and acidic residues" evidence="1">
    <location>
        <begin position="164"/>
        <end position="180"/>
    </location>
</feature>
<dbReference type="InterPro" id="IPR000719">
    <property type="entry name" value="Prot_kinase_dom"/>
</dbReference>
<feature type="compositionally biased region" description="Basic residues" evidence="1">
    <location>
        <begin position="86"/>
        <end position="106"/>
    </location>
</feature>
<feature type="region of interest" description="Disordered" evidence="1">
    <location>
        <begin position="1"/>
        <end position="23"/>
    </location>
</feature>
<evidence type="ECO:0000259" key="2">
    <source>
        <dbReference type="PROSITE" id="PS50011"/>
    </source>
</evidence>
<dbReference type="EMBL" id="JACHJE010000002">
    <property type="protein sequence ID" value="MBB5123961.1"/>
    <property type="molecule type" value="Genomic_DNA"/>
</dbReference>
<dbReference type="PROSITE" id="PS00108">
    <property type="entry name" value="PROTEIN_KINASE_ST"/>
    <property type="match status" value="1"/>
</dbReference>
<keyword evidence="3" id="KW-0723">Serine/threonine-protein kinase</keyword>
<gene>
    <name evidence="3" type="ORF">FHS32_000689</name>
</gene>
<feature type="domain" description="Protein kinase" evidence="2">
    <location>
        <begin position="1"/>
        <end position="180"/>
    </location>
</feature>
<keyword evidence="4" id="KW-1185">Reference proteome</keyword>
<dbReference type="GO" id="GO:0005524">
    <property type="term" value="F:ATP binding"/>
    <property type="evidence" value="ECO:0007669"/>
    <property type="project" value="InterPro"/>
</dbReference>
<evidence type="ECO:0000256" key="1">
    <source>
        <dbReference type="SAM" id="MobiDB-lite"/>
    </source>
</evidence>
<dbReference type="SUPFAM" id="SSF56112">
    <property type="entry name" value="Protein kinase-like (PK-like)"/>
    <property type="match status" value="1"/>
</dbReference>